<evidence type="ECO:0000256" key="1">
    <source>
        <dbReference type="ARBA" id="ARBA00023121"/>
    </source>
</evidence>
<comment type="caution">
    <text evidence="2">The sequence shown here is derived from an EMBL/GenBank/DDBJ whole genome shotgun (WGS) entry which is preliminary data.</text>
</comment>
<dbReference type="Proteomes" id="UP001139447">
    <property type="component" value="Unassembled WGS sequence"/>
</dbReference>
<gene>
    <name evidence="2" type="ORF">MMF98_17160</name>
</gene>
<dbReference type="PROSITE" id="PS51482">
    <property type="entry name" value="DEGV"/>
    <property type="match status" value="1"/>
</dbReference>
<keyword evidence="1" id="KW-0446">Lipid-binding</keyword>
<organism evidence="2 3">
    <name type="scientific">Variovorax terrae</name>
    <dbReference type="NCBI Taxonomy" id="2923278"/>
    <lineage>
        <taxon>Bacteria</taxon>
        <taxon>Pseudomonadati</taxon>
        <taxon>Pseudomonadota</taxon>
        <taxon>Betaproteobacteria</taxon>
        <taxon>Burkholderiales</taxon>
        <taxon>Comamonadaceae</taxon>
        <taxon>Variovorax</taxon>
    </lineage>
</organism>
<dbReference type="GO" id="GO:0008289">
    <property type="term" value="F:lipid binding"/>
    <property type="evidence" value="ECO:0007669"/>
    <property type="project" value="UniProtKB-KW"/>
</dbReference>
<dbReference type="Gene3D" id="3.30.1180.10">
    <property type="match status" value="1"/>
</dbReference>
<dbReference type="InterPro" id="IPR003797">
    <property type="entry name" value="DegV"/>
</dbReference>
<dbReference type="EMBL" id="JALGBI010000002">
    <property type="protein sequence ID" value="MCJ0764945.1"/>
    <property type="molecule type" value="Genomic_DNA"/>
</dbReference>
<evidence type="ECO:0000313" key="3">
    <source>
        <dbReference type="Proteomes" id="UP001139447"/>
    </source>
</evidence>
<evidence type="ECO:0000313" key="2">
    <source>
        <dbReference type="EMBL" id="MCJ0764945.1"/>
    </source>
</evidence>
<dbReference type="Gene3D" id="3.40.50.10170">
    <property type="match status" value="1"/>
</dbReference>
<proteinExistence type="predicted"/>
<protein>
    <submittedName>
        <fullName evidence="2">DegV family protein</fullName>
    </submittedName>
</protein>
<dbReference type="AlphaFoldDB" id="A0A9X2API9"/>
<dbReference type="SUPFAM" id="SSF82549">
    <property type="entry name" value="DAK1/DegV-like"/>
    <property type="match status" value="1"/>
</dbReference>
<dbReference type="InterPro" id="IPR043168">
    <property type="entry name" value="DegV_C"/>
</dbReference>
<dbReference type="PANTHER" id="PTHR33434">
    <property type="entry name" value="DEGV DOMAIN-CONTAINING PROTEIN DR_1986-RELATED"/>
    <property type="match status" value="1"/>
</dbReference>
<dbReference type="Pfam" id="PF02645">
    <property type="entry name" value="DegV"/>
    <property type="match status" value="1"/>
</dbReference>
<dbReference type="PANTHER" id="PTHR33434:SF2">
    <property type="entry name" value="FATTY ACID-BINDING PROTEIN TM_1468"/>
    <property type="match status" value="1"/>
</dbReference>
<dbReference type="InterPro" id="IPR050270">
    <property type="entry name" value="DegV_domain_contain"/>
</dbReference>
<name>A0A9X2API9_9BURK</name>
<reference evidence="2" key="1">
    <citation type="submission" date="2022-03" db="EMBL/GenBank/DDBJ databases">
        <authorList>
            <person name="Woo C.Y."/>
        </authorList>
    </citation>
    <scope>NUCLEOTIDE SEQUENCE</scope>
    <source>
        <strain evidence="2">CYS-02</strain>
    </source>
</reference>
<sequence length="316" mass="34703">MLRLGIVIDSAAEVPQAVLDNPHVRLLPVRIGIDEKRYVDERKPAATRDFNARLLDLRTAEVSRSLPPDEVEIRKFLLEQVSTDFDHVFGLFVASTRSPIFKSAFAAASRVITDSMPVRMRAGIKGPLLVECYDSLNLFSGYGVQVLEALRKFEAEPLVANIRTHLQELSRSAYGYMAPSQLDFLLTRARARGDKSVGMLGQAAAKMLGIQPVLRGFQGRTEAVAKVRGVPAVRQHVLNLARRELERGLLAPFVNVSYSGDIADVQAIDEYRALVREAEAKGVQVSLQEMSPTNSVNVGANALSVGFIGQPHEAEL</sequence>
<accession>A0A9X2API9</accession>
<dbReference type="RefSeq" id="WP_243307930.1">
    <property type="nucleotide sequence ID" value="NZ_JALGBI010000002.1"/>
</dbReference>
<keyword evidence="3" id="KW-1185">Reference proteome</keyword>